<dbReference type="PROSITE" id="PS50097">
    <property type="entry name" value="BTB"/>
    <property type="match status" value="1"/>
</dbReference>
<dbReference type="Pfam" id="PF07707">
    <property type="entry name" value="BACK"/>
    <property type="match status" value="1"/>
</dbReference>
<dbReference type="Proteomes" id="UP000694941">
    <property type="component" value="Unplaced"/>
</dbReference>
<evidence type="ECO:0000313" key="10">
    <source>
        <dbReference type="RefSeq" id="XP_022254719.1"/>
    </source>
</evidence>
<evidence type="ECO:0000313" key="3">
    <source>
        <dbReference type="Proteomes" id="UP000694941"/>
    </source>
</evidence>
<dbReference type="InterPro" id="IPR011705">
    <property type="entry name" value="BACK"/>
</dbReference>
<dbReference type="InterPro" id="IPR000210">
    <property type="entry name" value="BTB/POZ_dom"/>
</dbReference>
<gene>
    <name evidence="4 5 6 7 8 9 10" type="primary">LOC106470422</name>
</gene>
<protein>
    <submittedName>
        <fullName evidence="4 5">BTB/POZ domain-containing protein 6-like</fullName>
    </submittedName>
</protein>
<feature type="domain" description="BTB" evidence="2">
    <location>
        <begin position="39"/>
        <end position="111"/>
    </location>
</feature>
<organism evidence="3 5">
    <name type="scientific">Limulus polyphemus</name>
    <name type="common">Atlantic horseshoe crab</name>
    <dbReference type="NCBI Taxonomy" id="6850"/>
    <lineage>
        <taxon>Eukaryota</taxon>
        <taxon>Metazoa</taxon>
        <taxon>Ecdysozoa</taxon>
        <taxon>Arthropoda</taxon>
        <taxon>Chelicerata</taxon>
        <taxon>Merostomata</taxon>
        <taxon>Xiphosura</taxon>
        <taxon>Limulidae</taxon>
        <taxon>Limulus</taxon>
    </lineage>
</organism>
<proteinExistence type="predicted"/>
<dbReference type="PANTHER" id="PTHR45774">
    <property type="entry name" value="BTB/POZ DOMAIN-CONTAINING"/>
    <property type="match status" value="1"/>
</dbReference>
<dbReference type="RefSeq" id="XP_022254719.1">
    <property type="nucleotide sequence ID" value="XM_022399011.1"/>
</dbReference>
<evidence type="ECO:0000259" key="2">
    <source>
        <dbReference type="PROSITE" id="PS50097"/>
    </source>
</evidence>
<evidence type="ECO:0000313" key="9">
    <source>
        <dbReference type="RefSeq" id="XP_022254718.1"/>
    </source>
</evidence>
<evidence type="ECO:0000313" key="7">
    <source>
        <dbReference type="RefSeq" id="XP_022254716.1"/>
    </source>
</evidence>
<dbReference type="Pfam" id="PF00651">
    <property type="entry name" value="BTB"/>
    <property type="match status" value="1"/>
</dbReference>
<dbReference type="Gene3D" id="1.25.40.420">
    <property type="match status" value="1"/>
</dbReference>
<accession>A0ABM1BQ06</accession>
<dbReference type="InterPro" id="IPR011333">
    <property type="entry name" value="SKP1/BTB/POZ_sf"/>
</dbReference>
<dbReference type="SUPFAM" id="SSF54695">
    <property type="entry name" value="POZ domain"/>
    <property type="match status" value="1"/>
</dbReference>
<reference evidence="4 5" key="1">
    <citation type="submission" date="2025-05" db="UniProtKB">
        <authorList>
            <consortium name="RefSeq"/>
        </authorList>
    </citation>
    <scope>IDENTIFICATION</scope>
    <source>
        <tissue evidence="4 5">Muscle</tissue>
    </source>
</reference>
<evidence type="ECO:0000313" key="5">
    <source>
        <dbReference type="RefSeq" id="XP_013786434.1"/>
    </source>
</evidence>
<dbReference type="GeneID" id="106470422"/>
<name>A0ABM1BQ06_LIMPO</name>
<evidence type="ECO:0000313" key="8">
    <source>
        <dbReference type="RefSeq" id="XP_022254717.1"/>
    </source>
</evidence>
<evidence type="ECO:0000313" key="6">
    <source>
        <dbReference type="RefSeq" id="XP_022254715.1"/>
    </source>
</evidence>
<feature type="region of interest" description="Disordered" evidence="1">
    <location>
        <begin position="1"/>
        <end position="27"/>
    </location>
</feature>
<sequence length="365" mass="40378">MQVMSDLSGSPRHAGDRDYPPLPSAPSPGQVLYNSEDHCDVILLVGQGEKCWRFPGHSFILCSASPVFQSLLAREVTNGDSVSILKIEDVEPCIFEILLRYVYRGADEVNLNSDQTTMQLLTASKKYLLQELSTICLKYLCDHVTKENVLGILSYLKRLSGSSGHDEGQNLQNELLNKCVSIIDAHSDYVLLSGAFENLEKEIVMDIVARDTIQVHSELTVFNALMNWACQECKRQKIELTSMNKRAVLGKLLYYVRYLVMSLEEFSLGPAISGALSEEEKNSLTKRLKGDCLCPLPDQLNGRRQTIKRQGSAVAVSTTGSCHLGAAGPSAISQPPCKTKKKKKATQKLVEGLGDFFIYAIQLLD</sequence>
<evidence type="ECO:0000313" key="4">
    <source>
        <dbReference type="RefSeq" id="XP_013786433.1"/>
    </source>
</evidence>
<dbReference type="SMART" id="SM00225">
    <property type="entry name" value="BTB"/>
    <property type="match status" value="1"/>
</dbReference>
<dbReference type="SMART" id="SM00875">
    <property type="entry name" value="BACK"/>
    <property type="match status" value="1"/>
</dbReference>
<dbReference type="PANTHER" id="PTHR45774:SF4">
    <property type="entry name" value="AXUNDEAD, ISOFORM F"/>
    <property type="match status" value="1"/>
</dbReference>
<dbReference type="RefSeq" id="XP_013786434.1">
    <property type="nucleotide sequence ID" value="XM_013930980.2"/>
</dbReference>
<dbReference type="RefSeq" id="XP_022254718.1">
    <property type="nucleotide sequence ID" value="XM_022399010.1"/>
</dbReference>
<dbReference type="RefSeq" id="XP_022254717.1">
    <property type="nucleotide sequence ID" value="XM_022399009.1"/>
</dbReference>
<dbReference type="RefSeq" id="XP_022254715.1">
    <property type="nucleotide sequence ID" value="XM_022399007.1"/>
</dbReference>
<keyword evidence="3" id="KW-1185">Reference proteome</keyword>
<dbReference type="RefSeq" id="XP_013786433.1">
    <property type="nucleotide sequence ID" value="XM_013930979.2"/>
</dbReference>
<dbReference type="Gene3D" id="3.30.710.10">
    <property type="entry name" value="Potassium Channel Kv1.1, Chain A"/>
    <property type="match status" value="1"/>
</dbReference>
<dbReference type="RefSeq" id="XP_022254716.1">
    <property type="nucleotide sequence ID" value="XM_022399008.1"/>
</dbReference>
<evidence type="ECO:0000256" key="1">
    <source>
        <dbReference type="SAM" id="MobiDB-lite"/>
    </source>
</evidence>